<evidence type="ECO:0000313" key="2">
    <source>
        <dbReference type="EMBL" id="MCY1722190.1"/>
    </source>
</evidence>
<dbReference type="RefSeq" id="WP_343334516.1">
    <property type="nucleotide sequence ID" value="NZ_JAPOHD010000031.1"/>
</dbReference>
<accession>A0A9X3J8X7</accession>
<proteinExistence type="predicted"/>
<name>A0A9X3J8X7_9BACT</name>
<keyword evidence="1" id="KW-0732">Signal</keyword>
<evidence type="ECO:0000256" key="1">
    <source>
        <dbReference type="SAM" id="SignalP"/>
    </source>
</evidence>
<evidence type="ECO:0008006" key="4">
    <source>
        <dbReference type="Google" id="ProtNLM"/>
    </source>
</evidence>
<dbReference type="AlphaFoldDB" id="A0A9X3J8X7"/>
<reference evidence="2" key="1">
    <citation type="submission" date="2022-11" db="EMBL/GenBank/DDBJ databases">
        <title>Marilongibacter aestuarii gen. nov., sp. nov., isolated from tidal flat sediment.</title>
        <authorList>
            <person name="Jiayan W."/>
        </authorList>
    </citation>
    <scope>NUCLEOTIDE SEQUENCE</scope>
    <source>
        <strain evidence="2">Z1-6</strain>
    </source>
</reference>
<dbReference type="EMBL" id="JAPOHD010000031">
    <property type="protein sequence ID" value="MCY1722190.1"/>
    <property type="molecule type" value="Genomic_DNA"/>
</dbReference>
<organism evidence="2 3">
    <name type="scientific">Draconibacterium aestuarii</name>
    <dbReference type="NCBI Taxonomy" id="2998507"/>
    <lineage>
        <taxon>Bacteria</taxon>
        <taxon>Pseudomonadati</taxon>
        <taxon>Bacteroidota</taxon>
        <taxon>Bacteroidia</taxon>
        <taxon>Marinilabiliales</taxon>
        <taxon>Prolixibacteraceae</taxon>
        <taxon>Draconibacterium</taxon>
    </lineage>
</organism>
<gene>
    <name evidence="2" type="ORF">OU798_17685</name>
</gene>
<keyword evidence="3" id="KW-1185">Reference proteome</keyword>
<evidence type="ECO:0000313" key="3">
    <source>
        <dbReference type="Proteomes" id="UP001145087"/>
    </source>
</evidence>
<comment type="caution">
    <text evidence="2">The sequence shown here is derived from an EMBL/GenBank/DDBJ whole genome shotgun (WGS) entry which is preliminary data.</text>
</comment>
<feature type="signal peptide" evidence="1">
    <location>
        <begin position="1"/>
        <end position="19"/>
    </location>
</feature>
<sequence>MLKQLIICLLLFASGNGKAQYYSAVTNSETGPVEVRTEYYHGNRIFSAHNNAKFPVYLHLYFKEISKLSFREKEPYVKLLQPGFNELFTLENYSERGQPPFEYTIKYYPSNPLAEVDLDFPYLFPFEEETTVVPKKVKSIDNFLTKYKTAGWSANGFYTLAGQVVCASRTGIVVEILTEREEDIIVPNHKRTSQITLLHANGTLACYLNVSATKSGLELNQKIYAGEGFAEIVSGADELIVLFYKNQLLSEELDFLVPKFQIDETEVKPVIYEKEYVVVHPVSVKVLELTKKEQRILRKLK</sequence>
<protein>
    <recommendedName>
        <fullName evidence="4">M23 family metallopeptidase</fullName>
    </recommendedName>
</protein>
<dbReference type="Proteomes" id="UP001145087">
    <property type="component" value="Unassembled WGS sequence"/>
</dbReference>
<feature type="chain" id="PRO_5040726812" description="M23 family metallopeptidase" evidence="1">
    <location>
        <begin position="20"/>
        <end position="301"/>
    </location>
</feature>